<dbReference type="Proteomes" id="UP000199356">
    <property type="component" value="Unassembled WGS sequence"/>
</dbReference>
<dbReference type="EMBL" id="FOXA01000001">
    <property type="protein sequence ID" value="SFO93913.1"/>
    <property type="molecule type" value="Genomic_DNA"/>
</dbReference>
<keyword evidence="3" id="KW-1185">Reference proteome</keyword>
<dbReference type="STRING" id="441119.SAMN04488047_101537"/>
<name>A0A1I5L9N0_9RHOB</name>
<proteinExistence type="predicted"/>
<organism evidence="2 3">
    <name type="scientific">Tranquillimonas alkanivorans</name>
    <dbReference type="NCBI Taxonomy" id="441119"/>
    <lineage>
        <taxon>Bacteria</taxon>
        <taxon>Pseudomonadati</taxon>
        <taxon>Pseudomonadota</taxon>
        <taxon>Alphaproteobacteria</taxon>
        <taxon>Rhodobacterales</taxon>
        <taxon>Roseobacteraceae</taxon>
        <taxon>Tranquillimonas</taxon>
    </lineage>
</organism>
<dbReference type="AlphaFoldDB" id="A0A1I5L9N0"/>
<accession>A0A1I5L9N0</accession>
<protein>
    <submittedName>
        <fullName evidence="2">Lipopolysaccharide export system protein LptC</fullName>
    </submittedName>
</protein>
<gene>
    <name evidence="2" type="ORF">SAMN04488047_101537</name>
</gene>
<keyword evidence="1" id="KW-0472">Membrane</keyword>
<keyword evidence="1" id="KW-1133">Transmembrane helix</keyword>
<evidence type="ECO:0000313" key="3">
    <source>
        <dbReference type="Proteomes" id="UP000199356"/>
    </source>
</evidence>
<keyword evidence="1" id="KW-0812">Transmembrane</keyword>
<evidence type="ECO:0000256" key="1">
    <source>
        <dbReference type="SAM" id="Phobius"/>
    </source>
</evidence>
<reference evidence="2 3" key="1">
    <citation type="submission" date="2016-10" db="EMBL/GenBank/DDBJ databases">
        <authorList>
            <person name="de Groot N.N."/>
        </authorList>
    </citation>
    <scope>NUCLEOTIDE SEQUENCE [LARGE SCALE GENOMIC DNA]</scope>
    <source>
        <strain evidence="2 3">DSM 19547</strain>
    </source>
</reference>
<sequence length="242" mass="26311">MKAGPRSTSSLTERSISADCLLYGHPRCYLFGRNDPGARPLAYDNTYSRVVAWLKIALPLIALAILSTLFMFSRQYDPEAAIPFSEAEVEEILQEQRVREPRYAGMTRDGAAVRISADAAQPDRDAPARLTARALEGRVETPDGGWLDIRAGAGGIDQTADTARMEQDVRIETSTGYRIETDTLTTALDATSVASDGAVTAEGPPGELIAGRMEMRPVEGQADRYVLDFTDGVRLLYVPPGE</sequence>
<evidence type="ECO:0000313" key="2">
    <source>
        <dbReference type="EMBL" id="SFO93913.1"/>
    </source>
</evidence>
<feature type="transmembrane region" description="Helical" evidence="1">
    <location>
        <begin position="50"/>
        <end position="72"/>
    </location>
</feature>